<dbReference type="Pfam" id="PF09681">
    <property type="entry name" value="Phage_rep_org_N"/>
    <property type="match status" value="1"/>
</dbReference>
<evidence type="ECO:0000313" key="4">
    <source>
        <dbReference type="Proteomes" id="UP001300383"/>
    </source>
</evidence>
<evidence type="ECO:0000259" key="2">
    <source>
        <dbReference type="Pfam" id="PF09681"/>
    </source>
</evidence>
<evidence type="ECO:0000256" key="1">
    <source>
        <dbReference type="SAM" id="MobiDB-lite"/>
    </source>
</evidence>
<comment type="caution">
    <text evidence="3">The sequence shown here is derived from an EMBL/GenBank/DDBJ whole genome shotgun (WGS) entry which is preliminary data.</text>
</comment>
<reference evidence="3 4" key="1">
    <citation type="submission" date="2023-05" db="EMBL/GenBank/DDBJ databases">
        <title>[ruminococcus] sp. nov., isolated from a pig farm feces dump.</title>
        <authorList>
            <person name="Chang Y.-H."/>
        </authorList>
    </citation>
    <scope>NUCLEOTIDE SEQUENCE [LARGE SCALE GENOMIC DNA]</scope>
    <source>
        <strain evidence="3 4">YH-rum2234</strain>
    </source>
</reference>
<dbReference type="RefSeq" id="WP_283231709.1">
    <property type="nucleotide sequence ID" value="NZ_JASGBQ010000029.1"/>
</dbReference>
<dbReference type="NCBIfam" id="TIGR01714">
    <property type="entry name" value="phage_rep_org_N"/>
    <property type="match status" value="1"/>
</dbReference>
<dbReference type="InterPro" id="IPR010056">
    <property type="entry name" value="Phage_rep_org__N"/>
</dbReference>
<protein>
    <submittedName>
        <fullName evidence="3">Phage replisome organizer N-terminal domain-containing protein</fullName>
    </submittedName>
</protein>
<sequence length="262" mass="30406">MPAKSNKRYYWLKLHEEFFNQQALKYIRRLPEGEKITIIYLKLLLMSLKTDGYIYLEGLYPTIEEEIALALDEELMSVQFSLAALEKAGLLERGDSDDWEVYMTKIPEMTGIWSETASTQRSRISRARKAGLLEDKNSQGVALQRGCSKMQQKCITEKEIEKETETDTEKERESDGSGPHLFGVNRNVILSDAEYGSLKKLYPDYLGKIDYFSAYMANTGKQYENHYLTILQWAKYDEQKCPRAEPKKRGFPDYSFKKGESY</sequence>
<gene>
    <name evidence="3" type="ORF">QJ036_12575</name>
</gene>
<feature type="compositionally biased region" description="Basic and acidic residues" evidence="1">
    <location>
        <begin position="158"/>
        <end position="175"/>
    </location>
</feature>
<feature type="region of interest" description="Disordered" evidence="1">
    <location>
        <begin position="158"/>
        <end position="179"/>
    </location>
</feature>
<dbReference type="EMBL" id="JASGBQ010000029">
    <property type="protein sequence ID" value="MDI9243284.1"/>
    <property type="molecule type" value="Genomic_DNA"/>
</dbReference>
<name>A0AAP4BBH2_9FIRM</name>
<proteinExistence type="predicted"/>
<feature type="region of interest" description="Disordered" evidence="1">
    <location>
        <begin position="243"/>
        <end position="262"/>
    </location>
</feature>
<dbReference type="AlphaFoldDB" id="A0AAP4BBH2"/>
<dbReference type="Proteomes" id="UP001300383">
    <property type="component" value="Unassembled WGS sequence"/>
</dbReference>
<evidence type="ECO:0000313" key="3">
    <source>
        <dbReference type="EMBL" id="MDI9243284.1"/>
    </source>
</evidence>
<feature type="domain" description="Phage replisome organiser N-terminal" evidence="2">
    <location>
        <begin position="11"/>
        <end position="125"/>
    </location>
</feature>
<accession>A0AAP4BBH2</accession>
<organism evidence="3 4">
    <name type="scientific">Fusibacillus kribbianus</name>
    <dbReference type="NCBI Taxonomy" id="3044208"/>
    <lineage>
        <taxon>Bacteria</taxon>
        <taxon>Bacillati</taxon>
        <taxon>Bacillota</taxon>
        <taxon>Clostridia</taxon>
        <taxon>Lachnospirales</taxon>
        <taxon>Lachnospiraceae</taxon>
        <taxon>Fusibacillus</taxon>
    </lineage>
</organism>
<keyword evidence="4" id="KW-1185">Reference proteome</keyword>